<organism evidence="9 10">
    <name type="scientific">Pelosinus baikalensis</name>
    <dbReference type="NCBI Taxonomy" id="2892015"/>
    <lineage>
        <taxon>Bacteria</taxon>
        <taxon>Bacillati</taxon>
        <taxon>Bacillota</taxon>
        <taxon>Negativicutes</taxon>
        <taxon>Selenomonadales</taxon>
        <taxon>Sporomusaceae</taxon>
        <taxon>Pelosinus</taxon>
    </lineage>
</organism>
<keyword evidence="2" id="KW-0813">Transport</keyword>
<dbReference type="CDD" id="cd17391">
    <property type="entry name" value="MFS_MdtG_MDR_like"/>
    <property type="match status" value="1"/>
</dbReference>
<keyword evidence="4 7" id="KW-0812">Transmembrane</keyword>
<dbReference type="Gene3D" id="1.20.1250.20">
    <property type="entry name" value="MFS general substrate transporter like domains"/>
    <property type="match status" value="2"/>
</dbReference>
<keyword evidence="3" id="KW-1003">Cell membrane</keyword>
<dbReference type="Proteomes" id="UP001165492">
    <property type="component" value="Unassembled WGS sequence"/>
</dbReference>
<keyword evidence="6 7" id="KW-0472">Membrane</keyword>
<evidence type="ECO:0000256" key="4">
    <source>
        <dbReference type="ARBA" id="ARBA00022692"/>
    </source>
</evidence>
<proteinExistence type="predicted"/>
<dbReference type="InterPro" id="IPR036259">
    <property type="entry name" value="MFS_trans_sf"/>
</dbReference>
<dbReference type="InterPro" id="IPR020846">
    <property type="entry name" value="MFS_dom"/>
</dbReference>
<keyword evidence="5 7" id="KW-1133">Transmembrane helix</keyword>
<evidence type="ECO:0000256" key="3">
    <source>
        <dbReference type="ARBA" id="ARBA00022475"/>
    </source>
</evidence>
<accession>A0ABS8HQB2</accession>
<gene>
    <name evidence="9" type="ORF">LMF89_08300</name>
</gene>
<evidence type="ECO:0000313" key="9">
    <source>
        <dbReference type="EMBL" id="MCC5465364.1"/>
    </source>
</evidence>
<dbReference type="PANTHER" id="PTHR43414">
    <property type="entry name" value="MULTIDRUG RESISTANCE PROTEIN MDTG"/>
    <property type="match status" value="1"/>
</dbReference>
<protein>
    <submittedName>
        <fullName evidence="9">Multidrug efflux MFS transporter</fullName>
    </submittedName>
</protein>
<feature type="transmembrane region" description="Helical" evidence="7">
    <location>
        <begin position="47"/>
        <end position="66"/>
    </location>
</feature>
<comment type="subcellular location">
    <subcellularLocation>
        <location evidence="1">Cell membrane</location>
        <topology evidence="1">Multi-pass membrane protein</topology>
    </subcellularLocation>
</comment>
<dbReference type="RefSeq" id="WP_229534619.1">
    <property type="nucleotide sequence ID" value="NZ_JAJHJB010000008.1"/>
</dbReference>
<evidence type="ECO:0000256" key="6">
    <source>
        <dbReference type="ARBA" id="ARBA00023136"/>
    </source>
</evidence>
<keyword evidence="10" id="KW-1185">Reference proteome</keyword>
<feature type="transmembrane region" description="Helical" evidence="7">
    <location>
        <begin position="108"/>
        <end position="125"/>
    </location>
</feature>
<feature type="transmembrane region" description="Helical" evidence="7">
    <location>
        <begin position="370"/>
        <end position="390"/>
    </location>
</feature>
<dbReference type="PANTHER" id="PTHR43414:SF6">
    <property type="entry name" value="MULTIDRUG RESISTANCE PROTEIN MDTG"/>
    <property type="match status" value="1"/>
</dbReference>
<comment type="caution">
    <text evidence="9">The sequence shown here is derived from an EMBL/GenBank/DDBJ whole genome shotgun (WGS) entry which is preliminary data.</text>
</comment>
<dbReference type="SUPFAM" id="SSF103473">
    <property type="entry name" value="MFS general substrate transporter"/>
    <property type="match status" value="1"/>
</dbReference>
<feature type="transmembrane region" description="Helical" evidence="7">
    <location>
        <begin position="250"/>
        <end position="270"/>
    </location>
</feature>
<feature type="transmembrane region" description="Helical" evidence="7">
    <location>
        <begin position="132"/>
        <end position="153"/>
    </location>
</feature>
<evidence type="ECO:0000256" key="5">
    <source>
        <dbReference type="ARBA" id="ARBA00022989"/>
    </source>
</evidence>
<dbReference type="Pfam" id="PF07690">
    <property type="entry name" value="MFS_1"/>
    <property type="match status" value="1"/>
</dbReference>
<feature type="transmembrane region" description="Helical" evidence="7">
    <location>
        <begin position="165"/>
        <end position="185"/>
    </location>
</feature>
<sequence length="398" mass="43265">MEIWKKNLYVCWFAVFIVSSGMSQMAPSLPLYIEHLGVHGAASIAKWSGIVFGSNFISLAIFAPIWGKFADKYGRKSMILRASLWLSIIVTCMGFVDNVYQLTGLRIFQGALSGFQSAVITLVATQTPNEQVGWAMGILFSGQVGGTLLGPLFGGFLAEIIGFRATFIAIGCMCFVAFIASFLFIKENKITINKQCNLNFHEVWELLPNHKVTVCLFITTLIMQLALMSIQPIITVYIAQLSSGTNHIALISGAVFAASGLASIISAPRLGKISDRIGPQKVLLAALVVAGVLFVPQAFVEHPWELGVLRFLLGLATAGLLPSVNSLIAQSTPQFITGRALGYNQSAQFFGVFLGSILGGQMAGTFGIRYVFFFTGALLLVNGFWVYYTIYKEKFNVC</sequence>
<evidence type="ECO:0000259" key="8">
    <source>
        <dbReference type="PROSITE" id="PS50850"/>
    </source>
</evidence>
<feature type="transmembrane region" description="Helical" evidence="7">
    <location>
        <begin position="78"/>
        <end position="96"/>
    </location>
</feature>
<reference evidence="9" key="1">
    <citation type="submission" date="2021-11" db="EMBL/GenBank/DDBJ databases">
        <title>Description of a new species Pelosinus isolated from the bottom sediments of Lake Baikal.</title>
        <authorList>
            <person name="Zakharyuk A."/>
        </authorList>
    </citation>
    <scope>NUCLEOTIDE SEQUENCE</scope>
    <source>
        <strain evidence="9">Bkl1</strain>
    </source>
</reference>
<name>A0ABS8HQB2_9FIRM</name>
<feature type="domain" description="Major facilitator superfamily (MFS) profile" evidence="8">
    <location>
        <begin position="7"/>
        <end position="394"/>
    </location>
</feature>
<feature type="transmembrane region" description="Helical" evidence="7">
    <location>
        <begin position="282"/>
        <end position="300"/>
    </location>
</feature>
<evidence type="ECO:0000256" key="2">
    <source>
        <dbReference type="ARBA" id="ARBA00022448"/>
    </source>
</evidence>
<evidence type="ECO:0000313" key="10">
    <source>
        <dbReference type="Proteomes" id="UP001165492"/>
    </source>
</evidence>
<dbReference type="InterPro" id="IPR011701">
    <property type="entry name" value="MFS"/>
</dbReference>
<feature type="transmembrane region" description="Helical" evidence="7">
    <location>
        <begin position="340"/>
        <end position="358"/>
    </location>
</feature>
<feature type="transmembrane region" description="Helical" evidence="7">
    <location>
        <begin position="214"/>
        <end position="238"/>
    </location>
</feature>
<evidence type="ECO:0000256" key="7">
    <source>
        <dbReference type="SAM" id="Phobius"/>
    </source>
</evidence>
<dbReference type="EMBL" id="JAJHJB010000008">
    <property type="protein sequence ID" value="MCC5465364.1"/>
    <property type="molecule type" value="Genomic_DNA"/>
</dbReference>
<evidence type="ECO:0000256" key="1">
    <source>
        <dbReference type="ARBA" id="ARBA00004651"/>
    </source>
</evidence>
<dbReference type="PROSITE" id="PS50850">
    <property type="entry name" value="MFS"/>
    <property type="match status" value="1"/>
</dbReference>
<feature type="transmembrane region" description="Helical" evidence="7">
    <location>
        <begin position="306"/>
        <end position="328"/>
    </location>
</feature>